<dbReference type="InterPro" id="IPR014729">
    <property type="entry name" value="Rossmann-like_a/b/a_fold"/>
</dbReference>
<dbReference type="GO" id="GO:0016779">
    <property type="term" value="F:nucleotidyltransferase activity"/>
    <property type="evidence" value="ECO:0007669"/>
    <property type="project" value="UniProtKB-UniRule"/>
</dbReference>
<dbReference type="GO" id="GO:0032447">
    <property type="term" value="P:protein urmylation"/>
    <property type="evidence" value="ECO:0007669"/>
    <property type="project" value="UniProtKB-UniRule"/>
</dbReference>
<feature type="domain" description="Ig-like" evidence="4">
    <location>
        <begin position="332"/>
        <end position="433"/>
    </location>
</feature>
<dbReference type="GO" id="GO:0000049">
    <property type="term" value="F:tRNA binding"/>
    <property type="evidence" value="ECO:0007669"/>
    <property type="project" value="InterPro"/>
</dbReference>
<dbReference type="STRING" id="857566.A0A1E3PDG6"/>
<dbReference type="EMBL" id="KV454414">
    <property type="protein sequence ID" value="ODQ63489.1"/>
    <property type="molecule type" value="Genomic_DNA"/>
</dbReference>
<keyword evidence="6" id="KW-1185">Reference proteome</keyword>
<name>A0A1E3PDG6_9ASCO</name>
<dbReference type="GO" id="GO:0005829">
    <property type="term" value="C:cytosol"/>
    <property type="evidence" value="ECO:0007669"/>
    <property type="project" value="TreeGrafter"/>
</dbReference>
<organism evidence="5 6">
    <name type="scientific">Nadsonia fulvescens var. elongata DSM 6958</name>
    <dbReference type="NCBI Taxonomy" id="857566"/>
    <lineage>
        <taxon>Eukaryota</taxon>
        <taxon>Fungi</taxon>
        <taxon>Dikarya</taxon>
        <taxon>Ascomycota</taxon>
        <taxon>Saccharomycotina</taxon>
        <taxon>Dipodascomycetes</taxon>
        <taxon>Dipodascales</taxon>
        <taxon>Dipodascales incertae sedis</taxon>
        <taxon>Nadsonia</taxon>
    </lineage>
</organism>
<sequence length="458" mass="51615">MLAENVVPCRRCKVEPSVVESRTEPFCKSCFLHFIQGKQYKQLDGFKVLYPAYRIPIPPPSPRILLPLSLGASSLALLDMLIILIEKQRKAHRGRQGFELIVLIIEENEESEKKEQYQAVANDLQEKYSGLCNIHSIPISEILKLSEDVLLKLHDNHITTIEATGTHPSSLDIKSIFSKFPSNTSRADALLILRNRLINAFAVSQKVQYIAWGHNQTRLAEEVICLTVKGRGNQVAQKLKPLSPDAEDFWTKEFIKTHKFSENDITHLYPLRDIMSSEITEYLKFRGVESLIKTNLNEYNGLSTSSASVITKAMTIDQLITRYFVDVQANFPSVISTVVRTGVKLADPLANEDLPLCLMCEQKVTENTVSWVRKITVNDSADLETDEEKAKAKEFFKLYPTMLQSPEETAKPEAKVCYSCLVSIRGAQEGEVSWTKRSTADQVLADFVLSDGEDEGDK</sequence>
<keyword evidence="2 3" id="KW-0819">tRNA processing</keyword>
<dbReference type="HAMAP" id="MF_03054">
    <property type="entry name" value="CTU2"/>
    <property type="match status" value="1"/>
</dbReference>
<comment type="similarity">
    <text evidence="3">Belongs to the CTU2/NCS2 family.</text>
</comment>
<evidence type="ECO:0000259" key="4">
    <source>
        <dbReference type="PROSITE" id="PS50835"/>
    </source>
</evidence>
<dbReference type="UniPathway" id="UPA00988"/>
<comment type="function">
    <text evidence="3">Plays a central role in 2-thiolation of mcm(5)S(2)U at tRNA wobble positions of tRNA(Lys), tRNA(Glu) and tRNA(Gln). May act by forming a heterodimer with NCS6 that ligates sulfur from thiocarboxylated URM1 onto the uridine of tRNAs at wobble position. Prior mcm(5) tRNA modification by the elongator complex is required for 2-thiolation. May also be involved in protein urmylation.</text>
</comment>
<dbReference type="PANTHER" id="PTHR20882">
    <property type="entry name" value="CYTOPLASMIC TRNA 2-THIOLATION PROTEIN 2"/>
    <property type="match status" value="1"/>
</dbReference>
<dbReference type="SUPFAM" id="SSF52402">
    <property type="entry name" value="Adenine nucleotide alpha hydrolases-like"/>
    <property type="match status" value="1"/>
</dbReference>
<dbReference type="GO" id="GO:0002143">
    <property type="term" value="P:tRNA wobble position uridine thiolation"/>
    <property type="evidence" value="ECO:0007669"/>
    <property type="project" value="TreeGrafter"/>
</dbReference>
<dbReference type="InterPro" id="IPR007110">
    <property type="entry name" value="Ig-like_dom"/>
</dbReference>
<evidence type="ECO:0000313" key="5">
    <source>
        <dbReference type="EMBL" id="ODQ63489.1"/>
    </source>
</evidence>
<protein>
    <recommendedName>
        <fullName evidence="3">Cytoplasmic tRNA 2-thiolation protein 2</fullName>
    </recommendedName>
</protein>
<dbReference type="GO" id="GO:0016783">
    <property type="term" value="F:sulfurtransferase activity"/>
    <property type="evidence" value="ECO:0007669"/>
    <property type="project" value="TreeGrafter"/>
</dbReference>
<dbReference type="InterPro" id="IPR019407">
    <property type="entry name" value="CTU2"/>
</dbReference>
<dbReference type="Pfam" id="PF10288">
    <property type="entry name" value="CTU2"/>
    <property type="match status" value="1"/>
</dbReference>
<gene>
    <name evidence="3" type="primary">NCS2</name>
    <name evidence="3" type="synonym">CTU2</name>
    <name evidence="5" type="ORF">NADFUDRAFT_53158</name>
</gene>
<keyword evidence="1 3" id="KW-0963">Cytoplasm</keyword>
<comment type="pathway">
    <text evidence="3">tRNA modification; 5-methoxycarbonylmethyl-2-thiouridine-tRNA biosynthesis.</text>
</comment>
<evidence type="ECO:0000256" key="1">
    <source>
        <dbReference type="ARBA" id="ARBA00022490"/>
    </source>
</evidence>
<dbReference type="Gene3D" id="3.40.50.620">
    <property type="entry name" value="HUPs"/>
    <property type="match status" value="1"/>
</dbReference>
<dbReference type="PANTHER" id="PTHR20882:SF14">
    <property type="entry name" value="CYTOPLASMIC TRNA 2-THIOLATION PROTEIN 2"/>
    <property type="match status" value="1"/>
</dbReference>
<dbReference type="Proteomes" id="UP000095009">
    <property type="component" value="Unassembled WGS sequence"/>
</dbReference>
<dbReference type="PROSITE" id="PS50835">
    <property type="entry name" value="IG_LIKE"/>
    <property type="match status" value="1"/>
</dbReference>
<dbReference type="AlphaFoldDB" id="A0A1E3PDG6"/>
<evidence type="ECO:0000313" key="6">
    <source>
        <dbReference type="Proteomes" id="UP000095009"/>
    </source>
</evidence>
<evidence type="ECO:0000256" key="2">
    <source>
        <dbReference type="ARBA" id="ARBA00022694"/>
    </source>
</evidence>
<reference evidence="5 6" key="1">
    <citation type="journal article" date="2016" name="Proc. Natl. Acad. Sci. U.S.A.">
        <title>Comparative genomics of biotechnologically important yeasts.</title>
        <authorList>
            <person name="Riley R."/>
            <person name="Haridas S."/>
            <person name="Wolfe K.H."/>
            <person name="Lopes M.R."/>
            <person name="Hittinger C.T."/>
            <person name="Goeker M."/>
            <person name="Salamov A.A."/>
            <person name="Wisecaver J.H."/>
            <person name="Long T.M."/>
            <person name="Calvey C.H."/>
            <person name="Aerts A.L."/>
            <person name="Barry K.W."/>
            <person name="Choi C."/>
            <person name="Clum A."/>
            <person name="Coughlan A.Y."/>
            <person name="Deshpande S."/>
            <person name="Douglass A.P."/>
            <person name="Hanson S.J."/>
            <person name="Klenk H.-P."/>
            <person name="LaButti K.M."/>
            <person name="Lapidus A."/>
            <person name="Lindquist E.A."/>
            <person name="Lipzen A.M."/>
            <person name="Meier-Kolthoff J.P."/>
            <person name="Ohm R.A."/>
            <person name="Otillar R.P."/>
            <person name="Pangilinan J.L."/>
            <person name="Peng Y."/>
            <person name="Rokas A."/>
            <person name="Rosa C.A."/>
            <person name="Scheuner C."/>
            <person name="Sibirny A.A."/>
            <person name="Slot J.C."/>
            <person name="Stielow J.B."/>
            <person name="Sun H."/>
            <person name="Kurtzman C.P."/>
            <person name="Blackwell M."/>
            <person name="Grigoriev I.V."/>
            <person name="Jeffries T.W."/>
        </authorList>
    </citation>
    <scope>NUCLEOTIDE SEQUENCE [LARGE SCALE GENOMIC DNA]</scope>
    <source>
        <strain evidence="5 6">DSM 6958</strain>
    </source>
</reference>
<accession>A0A1E3PDG6</accession>
<proteinExistence type="inferred from homology"/>
<evidence type="ECO:0000256" key="3">
    <source>
        <dbReference type="HAMAP-Rule" id="MF_03054"/>
    </source>
</evidence>
<dbReference type="OrthoDB" id="25129at2759"/>
<comment type="subcellular location">
    <subcellularLocation>
        <location evidence="3">Cytoplasm</location>
    </subcellularLocation>
</comment>